<dbReference type="OrthoDB" id="393237at2"/>
<proteinExistence type="predicted"/>
<dbReference type="eggNOG" id="COG0210">
    <property type="taxonomic scope" value="Bacteria"/>
</dbReference>
<dbReference type="GO" id="GO:0000725">
    <property type="term" value="P:recombinational repair"/>
    <property type="evidence" value="ECO:0007669"/>
    <property type="project" value="TreeGrafter"/>
</dbReference>
<dbReference type="SUPFAM" id="SSF52540">
    <property type="entry name" value="P-loop containing nucleoside triphosphate hydrolases"/>
    <property type="match status" value="1"/>
</dbReference>
<dbReference type="GO" id="GO:0005524">
    <property type="term" value="F:ATP binding"/>
    <property type="evidence" value="ECO:0007669"/>
    <property type="project" value="InterPro"/>
</dbReference>
<dbReference type="PANTHER" id="PTHR11070:SF2">
    <property type="entry name" value="ATP-DEPENDENT DNA HELICASE SRS2"/>
    <property type="match status" value="1"/>
</dbReference>
<organism evidence="3 4">
    <name type="scientific">Paraburkholderia phymatum (strain DSM 17167 / CIP 108236 / LMG 21445 / STM815)</name>
    <name type="common">Burkholderia phymatum</name>
    <dbReference type="NCBI Taxonomy" id="391038"/>
    <lineage>
        <taxon>Bacteria</taxon>
        <taxon>Pseudomonadati</taxon>
        <taxon>Pseudomonadota</taxon>
        <taxon>Betaproteobacteria</taxon>
        <taxon>Burkholderiales</taxon>
        <taxon>Burkholderiaceae</taxon>
        <taxon>Paraburkholderia</taxon>
    </lineage>
</organism>
<accession>B2JC68</accession>
<dbReference type="AlphaFoldDB" id="B2JC68"/>
<dbReference type="GO" id="GO:0003677">
    <property type="term" value="F:DNA binding"/>
    <property type="evidence" value="ECO:0007669"/>
    <property type="project" value="InterPro"/>
</dbReference>
<dbReference type="HOGENOM" id="CLU_024502_0_0_4"/>
<dbReference type="RefSeq" id="WP_012399661.1">
    <property type="nucleotide sequence ID" value="NC_010622.1"/>
</dbReference>
<dbReference type="EMBL" id="CP001043">
    <property type="protein sequence ID" value="ACC69432.1"/>
    <property type="molecule type" value="Genomic_DNA"/>
</dbReference>
<gene>
    <name evidence="3" type="ordered locus">Bphy_0239</name>
</gene>
<dbReference type="KEGG" id="bph:Bphy_0239"/>
<dbReference type="Pfam" id="PF08378">
    <property type="entry name" value="NERD"/>
    <property type="match status" value="1"/>
</dbReference>
<name>B2JC68_PARP8</name>
<dbReference type="GO" id="GO:0043138">
    <property type="term" value="F:3'-5' DNA helicase activity"/>
    <property type="evidence" value="ECO:0007669"/>
    <property type="project" value="TreeGrafter"/>
</dbReference>
<dbReference type="STRING" id="391038.Bphy_0239"/>
<dbReference type="InterPro" id="IPR000212">
    <property type="entry name" value="DNA_helicase_UvrD/REP"/>
</dbReference>
<keyword evidence="4" id="KW-1185">Reference proteome</keyword>
<protein>
    <recommendedName>
        <fullName evidence="1">DNA 3'-5' helicase II</fullName>
    </recommendedName>
</protein>
<dbReference type="Gene3D" id="3.40.50.300">
    <property type="entry name" value="P-loop containing nucleotide triphosphate hydrolases"/>
    <property type="match status" value="2"/>
</dbReference>
<feature type="domain" description="NERD" evidence="2">
    <location>
        <begin position="17"/>
        <end position="124"/>
    </location>
</feature>
<reference evidence="4" key="1">
    <citation type="journal article" date="2014" name="Stand. Genomic Sci.">
        <title>Complete genome sequence of Burkholderia phymatum STM815(T), a broad host range and efficient nitrogen-fixing symbiont of Mimosa species.</title>
        <authorList>
            <person name="Moulin L."/>
            <person name="Klonowska A."/>
            <person name="Caroline B."/>
            <person name="Booth K."/>
            <person name="Vriezen J.A."/>
            <person name="Melkonian R."/>
            <person name="James E.K."/>
            <person name="Young J.P."/>
            <person name="Bena G."/>
            <person name="Hauser L."/>
            <person name="Land M."/>
            <person name="Kyrpides N."/>
            <person name="Bruce D."/>
            <person name="Chain P."/>
            <person name="Copeland A."/>
            <person name="Pitluck S."/>
            <person name="Woyke T."/>
            <person name="Lizotte-Waniewski M."/>
            <person name="Bristow J."/>
            <person name="Riley M."/>
        </authorList>
    </citation>
    <scope>NUCLEOTIDE SEQUENCE [LARGE SCALE GENOMIC DNA]</scope>
    <source>
        <strain evidence="4">DSM 17167 / CIP 108236 / LMG 21445 / STM815</strain>
    </source>
</reference>
<dbReference type="InterPro" id="IPR027417">
    <property type="entry name" value="P-loop_NTPase"/>
</dbReference>
<dbReference type="Proteomes" id="UP000001192">
    <property type="component" value="Chromosome 1"/>
</dbReference>
<dbReference type="InterPro" id="IPR011528">
    <property type="entry name" value="NERD"/>
</dbReference>
<evidence type="ECO:0000259" key="2">
    <source>
        <dbReference type="Pfam" id="PF08378"/>
    </source>
</evidence>
<evidence type="ECO:0000313" key="4">
    <source>
        <dbReference type="Proteomes" id="UP000001192"/>
    </source>
</evidence>
<evidence type="ECO:0000313" key="3">
    <source>
        <dbReference type="EMBL" id="ACC69432.1"/>
    </source>
</evidence>
<dbReference type="PANTHER" id="PTHR11070">
    <property type="entry name" value="UVRD / RECB / PCRA DNA HELICASE FAMILY MEMBER"/>
    <property type="match status" value="1"/>
</dbReference>
<evidence type="ECO:0000256" key="1">
    <source>
        <dbReference type="ARBA" id="ARBA00034923"/>
    </source>
</evidence>
<sequence length="579" mass="64058">MAIMIPDVSPDQIVHGSERDVFIALRDQLPNTYRVVHSLPWLRPERDSVDAPLREGEADFVIFHPGYGLLVLEVKGGEEMFARGHQWFRKLAKGERRITNPFDQARRNMHALTNAVEERTGGRLPPSKYVYAYAVVFPHGRAKGLLPLDVADQILIDVDRMPELERMIEKAFTAFPGKAGKLERTEFIEMLDVLMPRFQIVRPLSPQIEAGREKLLELTENQALAFHGLFANKQLLIEGVAGSGKTLLAMERALASARQGIRCLFVCYNKELAQWLREQLGADPSRAEIAKLIDVYHFHSLAAELAKEVGLPFEVPTDQAKARQFWDEDAASILERAVASLVAIGEPRYGALVVDEAQDFAELWWYALFPLVKDGEDGAIFVFMDLAQSLRASASPPPFEFPARYALNVNCRNTKRIARLSANLVPIETLSPAGAPVGVDVRMLRATAPTQQAGLVANELRRMLEVEHLAPHQIVLIGPAAKERSSLKGLSEVSGTSIVTSASEWRTGKGVLCTTARSFKGLEADVVIVYDLAALGAGFTSADLYVACSRARHVLILVCHDERIRSVLEQADAVSRSNA</sequence>